<reference evidence="3" key="1">
    <citation type="submission" date="2021-06" db="EMBL/GenBank/DDBJ databases">
        <authorList>
            <person name="Kallberg Y."/>
            <person name="Tangrot J."/>
            <person name="Rosling A."/>
        </authorList>
    </citation>
    <scope>NUCLEOTIDE SEQUENCE</scope>
    <source>
        <strain evidence="3">IA702</strain>
    </source>
</reference>
<name>A0A9N9FGD5_9GLOM</name>
<feature type="compositionally biased region" description="Polar residues" evidence="1">
    <location>
        <begin position="56"/>
        <end position="67"/>
    </location>
</feature>
<dbReference type="Pfam" id="PF14636">
    <property type="entry name" value="FNIP_N"/>
    <property type="match status" value="1"/>
</dbReference>
<feature type="domain" description="Folliculin-interacting protein N-terminal" evidence="2">
    <location>
        <begin position="38"/>
        <end position="123"/>
    </location>
</feature>
<feature type="region of interest" description="Disordered" evidence="1">
    <location>
        <begin position="54"/>
        <end position="128"/>
    </location>
</feature>
<gene>
    <name evidence="3" type="ORF">POCULU_LOCUS4093</name>
</gene>
<evidence type="ECO:0000313" key="4">
    <source>
        <dbReference type="Proteomes" id="UP000789572"/>
    </source>
</evidence>
<evidence type="ECO:0000313" key="3">
    <source>
        <dbReference type="EMBL" id="CAG8531719.1"/>
    </source>
</evidence>
<keyword evidence="4" id="KW-1185">Reference proteome</keyword>
<sequence length="128" mass="14284">MVLRYFGSRLVSLRDVEDKRIQALLEYEPRGPSQNPNVRIILCQDTGGKPKLTLYDSANSLASPASESENKPQKTESSWNPFASRSRASEGKSNSSRNGVEMKSNTKPANLKDRSKSLNNNNINSQRK</sequence>
<comment type="caution">
    <text evidence="3">The sequence shown here is derived from an EMBL/GenBank/DDBJ whole genome shotgun (WGS) entry which is preliminary data.</text>
</comment>
<feature type="compositionally biased region" description="Polar residues" evidence="1">
    <location>
        <begin position="117"/>
        <end position="128"/>
    </location>
</feature>
<evidence type="ECO:0000256" key="1">
    <source>
        <dbReference type="SAM" id="MobiDB-lite"/>
    </source>
</evidence>
<accession>A0A9N9FGD5</accession>
<feature type="compositionally biased region" description="Polar residues" evidence="1">
    <location>
        <begin position="91"/>
        <end position="108"/>
    </location>
</feature>
<dbReference type="AlphaFoldDB" id="A0A9N9FGD5"/>
<dbReference type="InterPro" id="IPR028084">
    <property type="entry name" value="FNIP_N_dom"/>
</dbReference>
<dbReference type="Proteomes" id="UP000789572">
    <property type="component" value="Unassembled WGS sequence"/>
</dbReference>
<dbReference type="EMBL" id="CAJVPJ010000504">
    <property type="protein sequence ID" value="CAG8531719.1"/>
    <property type="molecule type" value="Genomic_DNA"/>
</dbReference>
<proteinExistence type="predicted"/>
<evidence type="ECO:0000259" key="2">
    <source>
        <dbReference type="Pfam" id="PF14636"/>
    </source>
</evidence>
<dbReference type="OrthoDB" id="10051712at2759"/>
<feature type="non-terminal residue" evidence="3">
    <location>
        <position position="128"/>
    </location>
</feature>
<protein>
    <submittedName>
        <fullName evidence="3">9181_t:CDS:1</fullName>
    </submittedName>
</protein>
<organism evidence="3 4">
    <name type="scientific">Paraglomus occultum</name>
    <dbReference type="NCBI Taxonomy" id="144539"/>
    <lineage>
        <taxon>Eukaryota</taxon>
        <taxon>Fungi</taxon>
        <taxon>Fungi incertae sedis</taxon>
        <taxon>Mucoromycota</taxon>
        <taxon>Glomeromycotina</taxon>
        <taxon>Glomeromycetes</taxon>
        <taxon>Paraglomerales</taxon>
        <taxon>Paraglomeraceae</taxon>
        <taxon>Paraglomus</taxon>
    </lineage>
</organism>